<dbReference type="InterPro" id="IPR005025">
    <property type="entry name" value="FMN_Rdtase-like_dom"/>
</dbReference>
<accession>A0A858BUR5</accession>
<name>A0A858BUR5_9FIRM</name>
<dbReference type="PANTHER" id="PTHR43278:SF2">
    <property type="entry name" value="IRON-SULFUR FLAVOPROTEIN"/>
    <property type="match status" value="1"/>
</dbReference>
<evidence type="ECO:0000313" key="4">
    <source>
        <dbReference type="EMBL" id="QIB68815.1"/>
    </source>
</evidence>
<dbReference type="Proteomes" id="UP000466848">
    <property type="component" value="Chromosome"/>
</dbReference>
<reference evidence="4 5" key="1">
    <citation type="submission" date="2020-02" db="EMBL/GenBank/DDBJ databases">
        <authorList>
            <person name="Kim Y.B."/>
            <person name="Roh S.W."/>
        </authorList>
    </citation>
    <scope>NUCLEOTIDE SEQUENCE [LARGE SCALE GENOMIC DNA]</scope>
    <source>
        <strain evidence="4 5">DSM 103574</strain>
    </source>
</reference>
<organism evidence="4 5">
    <name type="scientific">Aminipila butyrica</name>
    <dbReference type="NCBI Taxonomy" id="433296"/>
    <lineage>
        <taxon>Bacteria</taxon>
        <taxon>Bacillati</taxon>
        <taxon>Bacillota</taxon>
        <taxon>Clostridia</taxon>
        <taxon>Peptostreptococcales</taxon>
        <taxon>Anaerovoracaceae</taxon>
        <taxon>Aminipila</taxon>
    </lineage>
</organism>
<gene>
    <name evidence="4" type="ORF">Ami103574_05535</name>
</gene>
<proteinExistence type="predicted"/>
<dbReference type="InterPro" id="IPR029039">
    <property type="entry name" value="Flavoprotein-like_sf"/>
</dbReference>
<dbReference type="RefSeq" id="WP_163065678.1">
    <property type="nucleotide sequence ID" value="NZ_CP048649.1"/>
</dbReference>
<evidence type="ECO:0000313" key="5">
    <source>
        <dbReference type="Proteomes" id="UP000466848"/>
    </source>
</evidence>
<keyword evidence="5" id="KW-1185">Reference proteome</keyword>
<dbReference type="InterPro" id="IPR051796">
    <property type="entry name" value="ISF_SsuE-like"/>
</dbReference>
<dbReference type="Pfam" id="PF03358">
    <property type="entry name" value="FMN_red"/>
    <property type="match status" value="1"/>
</dbReference>
<keyword evidence="1" id="KW-0285">Flavoprotein</keyword>
<evidence type="ECO:0000256" key="2">
    <source>
        <dbReference type="ARBA" id="ARBA00022643"/>
    </source>
</evidence>
<protein>
    <submittedName>
        <fullName evidence="4">Flavodoxin family protein</fullName>
    </submittedName>
</protein>
<sequence length="182" mass="19806">MLKVLLVSGSPRAEGNTKTALNQVLKGIQVKEPQAEVALLDLGKMKLSGCTNCDACKENGENCVIPDEGALLTDKLEEADVVIIGTPVYYWGMTAQLKTAIDRLYAKEEQLRQQKKKLGFLAIGAASVEDVQYKMIADQFKCIGDYFGWSLVFNKAISAFETGDLAKNSAQLQELEALGQAV</sequence>
<evidence type="ECO:0000256" key="1">
    <source>
        <dbReference type="ARBA" id="ARBA00022630"/>
    </source>
</evidence>
<dbReference type="EMBL" id="CP048649">
    <property type="protein sequence ID" value="QIB68815.1"/>
    <property type="molecule type" value="Genomic_DNA"/>
</dbReference>
<evidence type="ECO:0000259" key="3">
    <source>
        <dbReference type="Pfam" id="PF03358"/>
    </source>
</evidence>
<dbReference type="PANTHER" id="PTHR43278">
    <property type="entry name" value="NAD(P)H-DEPENDENT FMN-CONTAINING OXIDOREDUCTASE YWQN-RELATED"/>
    <property type="match status" value="1"/>
</dbReference>
<dbReference type="Gene3D" id="3.40.50.360">
    <property type="match status" value="1"/>
</dbReference>
<dbReference type="GO" id="GO:0016491">
    <property type="term" value="F:oxidoreductase activity"/>
    <property type="evidence" value="ECO:0007669"/>
    <property type="project" value="InterPro"/>
</dbReference>
<dbReference type="AlphaFoldDB" id="A0A858BUR5"/>
<keyword evidence="2" id="KW-0288">FMN</keyword>
<dbReference type="KEGG" id="abut:Ami103574_05535"/>
<dbReference type="SUPFAM" id="SSF52218">
    <property type="entry name" value="Flavoproteins"/>
    <property type="match status" value="1"/>
</dbReference>
<feature type="domain" description="NADPH-dependent FMN reductase-like" evidence="3">
    <location>
        <begin position="3"/>
        <end position="125"/>
    </location>
</feature>